<gene>
    <name evidence="9" type="ORF">C7R54_14455</name>
</gene>
<dbReference type="InterPro" id="IPR000917">
    <property type="entry name" value="Sulfatase_N"/>
</dbReference>
<feature type="domain" description="Sulfatase N-terminal" evidence="8">
    <location>
        <begin position="272"/>
        <end position="538"/>
    </location>
</feature>
<dbReference type="SUPFAM" id="SSF53649">
    <property type="entry name" value="Alkaline phosphatase-like"/>
    <property type="match status" value="1"/>
</dbReference>
<keyword evidence="5 7" id="KW-0472">Membrane</keyword>
<feature type="transmembrane region" description="Helical" evidence="7">
    <location>
        <begin position="47"/>
        <end position="66"/>
    </location>
</feature>
<dbReference type="InterPro" id="IPR050448">
    <property type="entry name" value="OpgB/LTA_synthase_biosynth"/>
</dbReference>
<dbReference type="InterPro" id="IPR017850">
    <property type="entry name" value="Alkaline_phosphatase_core_sf"/>
</dbReference>
<dbReference type="Gene3D" id="3.40.720.10">
    <property type="entry name" value="Alkaline Phosphatase, subunit A"/>
    <property type="match status" value="1"/>
</dbReference>
<evidence type="ECO:0000256" key="3">
    <source>
        <dbReference type="ARBA" id="ARBA00022692"/>
    </source>
</evidence>
<evidence type="ECO:0000256" key="4">
    <source>
        <dbReference type="ARBA" id="ARBA00022989"/>
    </source>
</evidence>
<keyword evidence="10" id="KW-1185">Reference proteome</keyword>
<dbReference type="Pfam" id="PF00884">
    <property type="entry name" value="Sulfatase"/>
    <property type="match status" value="1"/>
</dbReference>
<feature type="transmembrane region" description="Helical" evidence="7">
    <location>
        <begin position="199"/>
        <end position="216"/>
    </location>
</feature>
<feature type="transmembrane region" description="Helical" evidence="7">
    <location>
        <begin position="158"/>
        <end position="178"/>
    </location>
</feature>
<feature type="transmembrane region" description="Helical" evidence="7">
    <location>
        <begin position="122"/>
        <end position="146"/>
    </location>
</feature>
<evidence type="ECO:0000256" key="1">
    <source>
        <dbReference type="ARBA" id="ARBA00004651"/>
    </source>
</evidence>
<dbReference type="GO" id="GO:0005886">
    <property type="term" value="C:plasma membrane"/>
    <property type="evidence" value="ECO:0007669"/>
    <property type="project" value="UniProtKB-SubCell"/>
</dbReference>
<organism evidence="9 10">
    <name type="scientific">Achromobacter aloeverae</name>
    <dbReference type="NCBI Taxonomy" id="1750518"/>
    <lineage>
        <taxon>Bacteria</taxon>
        <taxon>Pseudomonadati</taxon>
        <taxon>Pseudomonadota</taxon>
        <taxon>Betaproteobacteria</taxon>
        <taxon>Burkholderiales</taxon>
        <taxon>Alcaligenaceae</taxon>
        <taxon>Achromobacter</taxon>
    </lineage>
</organism>
<dbReference type="RefSeq" id="WP_129151162.1">
    <property type="nucleotide sequence ID" value="NZ_JBHSDO010000011.1"/>
</dbReference>
<dbReference type="OrthoDB" id="9760224at2"/>
<dbReference type="PANTHER" id="PTHR47371">
    <property type="entry name" value="LIPOTEICHOIC ACID SYNTHASE"/>
    <property type="match status" value="1"/>
</dbReference>
<evidence type="ECO:0000256" key="2">
    <source>
        <dbReference type="ARBA" id="ARBA00022475"/>
    </source>
</evidence>
<dbReference type="Gene3D" id="3.30.1120.80">
    <property type="match status" value="1"/>
</dbReference>
<evidence type="ECO:0000256" key="6">
    <source>
        <dbReference type="SAM" id="MobiDB-lite"/>
    </source>
</evidence>
<name>A0A4Q1HJK6_9BURK</name>
<accession>A0A4Q1HJK6</accession>
<dbReference type="AlphaFoldDB" id="A0A4Q1HJK6"/>
<evidence type="ECO:0000259" key="8">
    <source>
        <dbReference type="Pfam" id="PF00884"/>
    </source>
</evidence>
<keyword evidence="2" id="KW-1003">Cell membrane</keyword>
<reference evidence="9 10" key="1">
    <citation type="journal article" date="2017" name="Int. J. Syst. Evol. Microbiol.">
        <title>Achromobacter aloeverae sp. nov., isolated from the root of Aloe vera (L.) Burm.f.</title>
        <authorList>
            <person name="Kuncharoen N."/>
            <person name="Muramatsu Y."/>
            <person name="Shibata C."/>
            <person name="Kamakura Y."/>
            <person name="Nakagawa Y."/>
            <person name="Tanasupawat S."/>
        </authorList>
    </citation>
    <scope>NUCLEOTIDE SEQUENCE [LARGE SCALE GENOMIC DNA]</scope>
    <source>
        <strain evidence="9 10">AVA-1</strain>
    </source>
</reference>
<feature type="transmembrane region" description="Helical" evidence="7">
    <location>
        <begin position="78"/>
        <end position="101"/>
    </location>
</feature>
<feature type="region of interest" description="Disordered" evidence="6">
    <location>
        <begin position="634"/>
        <end position="659"/>
    </location>
</feature>
<comment type="subcellular location">
    <subcellularLocation>
        <location evidence="1">Cell membrane</location>
        <topology evidence="1">Multi-pass membrane protein</topology>
    </subcellularLocation>
</comment>
<keyword evidence="4 7" id="KW-1133">Transmembrane helix</keyword>
<evidence type="ECO:0000313" key="9">
    <source>
        <dbReference type="EMBL" id="RXN87796.1"/>
    </source>
</evidence>
<dbReference type="CDD" id="cd16015">
    <property type="entry name" value="LTA_synthase"/>
    <property type="match status" value="1"/>
</dbReference>
<evidence type="ECO:0000313" key="10">
    <source>
        <dbReference type="Proteomes" id="UP000290849"/>
    </source>
</evidence>
<protein>
    <submittedName>
        <fullName evidence="9">Sulfatase</fullName>
    </submittedName>
</protein>
<evidence type="ECO:0000256" key="5">
    <source>
        <dbReference type="ARBA" id="ARBA00023136"/>
    </source>
</evidence>
<keyword evidence="3 7" id="KW-0812">Transmembrane</keyword>
<feature type="transmembrane region" description="Helical" evidence="7">
    <location>
        <begin position="6"/>
        <end position="26"/>
    </location>
</feature>
<dbReference type="Proteomes" id="UP000290849">
    <property type="component" value="Unassembled WGS sequence"/>
</dbReference>
<evidence type="ECO:0000256" key="7">
    <source>
        <dbReference type="SAM" id="Phobius"/>
    </source>
</evidence>
<comment type="caution">
    <text evidence="9">The sequence shown here is derived from an EMBL/GenBank/DDBJ whole genome shotgun (WGS) entry which is preliminary data.</text>
</comment>
<sequence>MRHLTLIFIIAAFAMLSLSRLALATWQRQRVRNAGGLRPIMLGGLRIDAHEVAVLAVAPAVLSPWLGHYPLATSIASVWFQFAWLLLVFMEVATPPFILEYDSRPNRLFVEYLKHPREVTGMLWRGFKVPVLGGTVIVILAAWLGHALFAQPVPDAPLAWWLAPIVSLLALAIGILAIRGTLQHRPINPSTVAYCADGMLNMLPLNSLYSVLYAIYSMKNEKSASAVYGNMPEQAMHAQVLASAGLPYPPADPEFPSMHTQEPARPRQRPLNLVIILEESLGAQYVANLGGAALTPNLDKLAELGWNFTRAYATGTRSVRGLEAVVTGFMPTPAQAVVKLPDAQRGFFTLADLLGRHGYRSRFIYGGEAHFDNMKGFFLGNGFDHIVDRGEFVDPQFVGTWGASDEDMFNQLHRLLSADGDQPTFTLAFTVSNHTPWEYPSGRIEPDGNPATVENTVRYADWALGRFFDQARQSPYWENTVFLIAADHDSRVSGASLVPVRHFQIPALMLGADIAPRRDDRLISQIDFGPTLLSLMGVQTQHPMLGRDLTRAQASAGDDGRAIMQYGDNYGYLKGDQLLVLGPQKAPAQFHYTAPEKYEPVPVDEALAHEALAHALWPSWAYREGRYALPARHGSAQRAAAARPGAASASEGAASGKPA</sequence>
<dbReference type="EMBL" id="PYAL01000004">
    <property type="protein sequence ID" value="RXN87796.1"/>
    <property type="molecule type" value="Genomic_DNA"/>
</dbReference>
<dbReference type="PANTHER" id="PTHR47371:SF3">
    <property type="entry name" value="PHOSPHOGLYCEROL TRANSFERASE I"/>
    <property type="match status" value="1"/>
</dbReference>
<proteinExistence type="predicted"/>